<dbReference type="KEGG" id="tet:TTHERM_00300420"/>
<protein>
    <submittedName>
        <fullName evidence="2">Uncharacterized protein</fullName>
    </submittedName>
</protein>
<sequence length="316" mass="37704">MDDSLSIKSINQKNQHPLKKLSLQTFKKSKQNLNIDDKDDDDNNLSNNNISFIPLIKENSFLMGNNDEYSELNSNRQNFVQRQDDQLDLKNDNLEFQQINLKEDQKNNLDTQMILKDLELAQDHKENNYLNDELKTNYKQMESVSELNNSFNIQKKFDSLYENNNQPLQVEHQEDKREQNNDLEENNRTKKLQKKRKRHEVLSDPNFEDLTKLDFEFNHSQLEQSTNEKKIKQEEENPNQNQNFVAFDYEMFQRQKEIIQLITKKNISVKNIKIKKFVDFCISFLPFEMGKIQLEGNINLLSDFMKGNCYFNIQLQ</sequence>
<dbReference type="AlphaFoldDB" id="I7LXB7"/>
<organism evidence="2 3">
    <name type="scientific">Tetrahymena thermophila (strain SB210)</name>
    <dbReference type="NCBI Taxonomy" id="312017"/>
    <lineage>
        <taxon>Eukaryota</taxon>
        <taxon>Sar</taxon>
        <taxon>Alveolata</taxon>
        <taxon>Ciliophora</taxon>
        <taxon>Intramacronucleata</taxon>
        <taxon>Oligohymenophorea</taxon>
        <taxon>Hymenostomatida</taxon>
        <taxon>Tetrahymenina</taxon>
        <taxon>Tetrahymenidae</taxon>
        <taxon>Tetrahymena</taxon>
    </lineage>
</organism>
<dbReference type="RefSeq" id="XP_001024569.2">
    <property type="nucleotide sequence ID" value="XM_001024569.2"/>
</dbReference>
<name>I7LXB7_TETTS</name>
<dbReference type="Proteomes" id="UP000009168">
    <property type="component" value="Unassembled WGS sequence"/>
</dbReference>
<evidence type="ECO:0000313" key="2">
    <source>
        <dbReference type="EMBL" id="EAS04324.2"/>
    </source>
</evidence>
<feature type="region of interest" description="Disordered" evidence="1">
    <location>
        <begin position="171"/>
        <end position="200"/>
    </location>
</feature>
<evidence type="ECO:0000256" key="1">
    <source>
        <dbReference type="SAM" id="MobiDB-lite"/>
    </source>
</evidence>
<gene>
    <name evidence="2" type="ORF">TTHERM_00300420</name>
</gene>
<reference evidence="3" key="1">
    <citation type="journal article" date="2006" name="PLoS Biol.">
        <title>Macronuclear genome sequence of the ciliate Tetrahymena thermophila, a model eukaryote.</title>
        <authorList>
            <person name="Eisen J.A."/>
            <person name="Coyne R.S."/>
            <person name="Wu M."/>
            <person name="Wu D."/>
            <person name="Thiagarajan M."/>
            <person name="Wortman J.R."/>
            <person name="Badger J.H."/>
            <person name="Ren Q."/>
            <person name="Amedeo P."/>
            <person name="Jones K.M."/>
            <person name="Tallon L.J."/>
            <person name="Delcher A.L."/>
            <person name="Salzberg S.L."/>
            <person name="Silva J.C."/>
            <person name="Haas B.J."/>
            <person name="Majoros W.H."/>
            <person name="Farzad M."/>
            <person name="Carlton J.M."/>
            <person name="Smith R.K. Jr."/>
            <person name="Garg J."/>
            <person name="Pearlman R.E."/>
            <person name="Karrer K.M."/>
            <person name="Sun L."/>
            <person name="Manning G."/>
            <person name="Elde N.C."/>
            <person name="Turkewitz A.P."/>
            <person name="Asai D.J."/>
            <person name="Wilkes D.E."/>
            <person name="Wang Y."/>
            <person name="Cai H."/>
            <person name="Collins K."/>
            <person name="Stewart B.A."/>
            <person name="Lee S.R."/>
            <person name="Wilamowska K."/>
            <person name="Weinberg Z."/>
            <person name="Ruzzo W.L."/>
            <person name="Wloga D."/>
            <person name="Gaertig J."/>
            <person name="Frankel J."/>
            <person name="Tsao C.-C."/>
            <person name="Gorovsky M.A."/>
            <person name="Keeling P.J."/>
            <person name="Waller R.F."/>
            <person name="Patron N.J."/>
            <person name="Cherry J.M."/>
            <person name="Stover N.A."/>
            <person name="Krieger C.J."/>
            <person name="del Toro C."/>
            <person name="Ryder H.F."/>
            <person name="Williamson S.C."/>
            <person name="Barbeau R.A."/>
            <person name="Hamilton E.P."/>
            <person name="Orias E."/>
        </authorList>
    </citation>
    <scope>NUCLEOTIDE SEQUENCE [LARGE SCALE GENOMIC DNA]</scope>
    <source>
        <strain evidence="3">SB210</strain>
    </source>
</reference>
<evidence type="ECO:0000313" key="3">
    <source>
        <dbReference type="Proteomes" id="UP000009168"/>
    </source>
</evidence>
<keyword evidence="3" id="KW-1185">Reference proteome</keyword>
<accession>I7LXB7</accession>
<feature type="compositionally biased region" description="Basic residues" evidence="1">
    <location>
        <begin position="189"/>
        <end position="199"/>
    </location>
</feature>
<dbReference type="InParanoid" id="I7LXB7"/>
<proteinExistence type="predicted"/>
<dbReference type="EMBL" id="GG662449">
    <property type="protein sequence ID" value="EAS04324.2"/>
    <property type="molecule type" value="Genomic_DNA"/>
</dbReference>
<dbReference type="GeneID" id="7838379"/>
<feature type="compositionally biased region" description="Basic and acidic residues" evidence="1">
    <location>
        <begin position="171"/>
        <end position="188"/>
    </location>
</feature>